<proteinExistence type="predicted"/>
<protein>
    <submittedName>
        <fullName evidence="1">Uncharacterized protein</fullName>
    </submittedName>
</protein>
<accession>A0A9X2ZNA6</accession>
<keyword evidence="2" id="KW-1185">Reference proteome</keyword>
<name>A0A9X2ZNA6_9FLAO</name>
<reference evidence="1" key="1">
    <citation type="submission" date="2022-10" db="EMBL/GenBank/DDBJ databases">
        <title>Two novel species of Flavobacterium.</title>
        <authorList>
            <person name="Liu Q."/>
            <person name="Xin Y.-H."/>
        </authorList>
    </citation>
    <scope>NUCLEOTIDE SEQUENCE</scope>
    <source>
        <strain evidence="1">LS1R47</strain>
    </source>
</reference>
<comment type="caution">
    <text evidence="1">The sequence shown here is derived from an EMBL/GenBank/DDBJ whole genome shotgun (WGS) entry which is preliminary data.</text>
</comment>
<sequence>MSVNHNEVEVTDLEKNQSNKILITNTSEKLKFGNINTILPYLINLPTESEAQTSTNIHEDQKTVNQLKLSNWWKWIKSLLLKWYYTITTLTKTATAPALIISDVTSVPTLQNNTIERDSNGML</sequence>
<dbReference type="EMBL" id="JAOZEV010000003">
    <property type="protein sequence ID" value="MCV9931757.1"/>
    <property type="molecule type" value="Genomic_DNA"/>
</dbReference>
<dbReference type="Proteomes" id="UP001151133">
    <property type="component" value="Unassembled WGS sequence"/>
</dbReference>
<gene>
    <name evidence="1" type="ORF">OIU80_05630</name>
</gene>
<dbReference type="AlphaFoldDB" id="A0A9X2ZNA6"/>
<evidence type="ECO:0000313" key="1">
    <source>
        <dbReference type="EMBL" id="MCV9931757.1"/>
    </source>
</evidence>
<dbReference type="RefSeq" id="WP_264286069.1">
    <property type="nucleotide sequence ID" value="NZ_JAOZEV010000003.1"/>
</dbReference>
<evidence type="ECO:0000313" key="2">
    <source>
        <dbReference type="Proteomes" id="UP001151133"/>
    </source>
</evidence>
<organism evidence="1 2">
    <name type="scientific">Flavobacterium frigoritolerans</name>
    <dbReference type="NCBI Taxonomy" id="2987686"/>
    <lineage>
        <taxon>Bacteria</taxon>
        <taxon>Pseudomonadati</taxon>
        <taxon>Bacteroidota</taxon>
        <taxon>Flavobacteriia</taxon>
        <taxon>Flavobacteriales</taxon>
        <taxon>Flavobacteriaceae</taxon>
        <taxon>Flavobacterium</taxon>
    </lineage>
</organism>